<keyword evidence="2" id="KW-0812">Transmembrane</keyword>
<dbReference type="EMBL" id="JACIBV010000001">
    <property type="protein sequence ID" value="MBB3728936.1"/>
    <property type="molecule type" value="Genomic_DNA"/>
</dbReference>
<reference evidence="3 4" key="1">
    <citation type="submission" date="2020-08" db="EMBL/GenBank/DDBJ databases">
        <title>Sequencing the genomes of 1000 actinobacteria strains.</title>
        <authorList>
            <person name="Klenk H.-P."/>
        </authorList>
    </citation>
    <scope>NUCLEOTIDE SEQUENCE [LARGE SCALE GENOMIC DNA]</scope>
    <source>
        <strain evidence="3 4">DSM 44320</strain>
    </source>
</reference>
<comment type="caution">
    <text evidence="3">The sequence shown here is derived from an EMBL/GenBank/DDBJ whole genome shotgun (WGS) entry which is preliminary data.</text>
</comment>
<dbReference type="RefSeq" id="WP_183651512.1">
    <property type="nucleotide sequence ID" value="NZ_JACIBV010000001.1"/>
</dbReference>
<keyword evidence="2" id="KW-1133">Transmembrane helix</keyword>
<evidence type="ECO:0008006" key="5">
    <source>
        <dbReference type="Google" id="ProtNLM"/>
    </source>
</evidence>
<accession>A0A7W5V6M1</accession>
<keyword evidence="2" id="KW-0472">Membrane</keyword>
<proteinExistence type="predicted"/>
<feature type="transmembrane region" description="Helical" evidence="2">
    <location>
        <begin position="48"/>
        <end position="76"/>
    </location>
</feature>
<name>A0A7W5V6M1_9ACTN</name>
<feature type="region of interest" description="Disordered" evidence="1">
    <location>
        <begin position="371"/>
        <end position="391"/>
    </location>
</feature>
<keyword evidence="4" id="KW-1185">Reference proteome</keyword>
<evidence type="ECO:0000313" key="3">
    <source>
        <dbReference type="EMBL" id="MBB3728936.1"/>
    </source>
</evidence>
<dbReference type="AlphaFoldDB" id="A0A7W5V6M1"/>
<gene>
    <name evidence="3" type="ORF">FHR33_004796</name>
</gene>
<evidence type="ECO:0000256" key="2">
    <source>
        <dbReference type="SAM" id="Phobius"/>
    </source>
</evidence>
<dbReference type="NCBIfam" id="NF038083">
    <property type="entry name" value="CU044_5270_fam"/>
    <property type="match status" value="1"/>
</dbReference>
<organism evidence="3 4">
    <name type="scientific">Nonomuraea dietziae</name>
    <dbReference type="NCBI Taxonomy" id="65515"/>
    <lineage>
        <taxon>Bacteria</taxon>
        <taxon>Bacillati</taxon>
        <taxon>Actinomycetota</taxon>
        <taxon>Actinomycetes</taxon>
        <taxon>Streptosporangiales</taxon>
        <taxon>Streptosporangiaceae</taxon>
        <taxon>Nonomuraea</taxon>
    </lineage>
</organism>
<protein>
    <recommendedName>
        <fullName evidence="5">CU044_5270 family protein</fullName>
    </recommendedName>
</protein>
<dbReference type="Proteomes" id="UP000579945">
    <property type="component" value="Unassembled WGS sequence"/>
</dbReference>
<evidence type="ECO:0000256" key="1">
    <source>
        <dbReference type="SAM" id="MobiDB-lite"/>
    </source>
</evidence>
<dbReference type="InterPro" id="IPR047789">
    <property type="entry name" value="CU044_5270-like"/>
</dbReference>
<evidence type="ECO:0000313" key="4">
    <source>
        <dbReference type="Proteomes" id="UP000579945"/>
    </source>
</evidence>
<sequence>MDELTLLARALPDAPPPSAEVVERARARLAAARQEPPRPRRSGRRGRLVWAWTLGTAMATAAVVMAVVTLVSSLALVPAPALVPSGGNEALLRLADEVAKLPDDRGAYWRRPLLNNGLIRVKAGDKAFNVLSSSRIDLWQPRDVRDPVHVEQWEQFVRPATPADERVWRAAGAPATVQRVCTPGTRAGDCKKIRMRSKPSDCLSTHAAEPGGVLGDRRLGELTLADISALPGDAALLRERLRAYWKASKSARAWKSFEEFLPMARVLLELPVSPSVRAAALRLLAGLPTTKVRGSVTDPMGRQGLAVTFVKSEGFTGQFGADDEVAERYVTILHPRTGTLLAANVSIAAESAEGLAQGTVMHYQAWAPEAGWTDERPERPRGCRRSDRPIP</sequence>
<feature type="compositionally biased region" description="Basic and acidic residues" evidence="1">
    <location>
        <begin position="373"/>
        <end position="391"/>
    </location>
</feature>
<dbReference type="GeneID" id="95391143"/>